<organism evidence="2 3">
    <name type="scientific">Nakamurella antarctica</name>
    <dbReference type="NCBI Taxonomy" id="1902245"/>
    <lineage>
        <taxon>Bacteria</taxon>
        <taxon>Bacillati</taxon>
        <taxon>Actinomycetota</taxon>
        <taxon>Actinomycetes</taxon>
        <taxon>Nakamurellales</taxon>
        <taxon>Nakamurellaceae</taxon>
        <taxon>Nakamurella</taxon>
    </lineage>
</organism>
<protein>
    <submittedName>
        <fullName evidence="2">HAD family hydrolase</fullName>
    </submittedName>
</protein>
<evidence type="ECO:0000313" key="3">
    <source>
        <dbReference type="Proteomes" id="UP000268084"/>
    </source>
</evidence>
<dbReference type="InterPro" id="IPR023214">
    <property type="entry name" value="HAD_sf"/>
</dbReference>
<feature type="region of interest" description="Disordered" evidence="1">
    <location>
        <begin position="214"/>
        <end position="237"/>
    </location>
</feature>
<evidence type="ECO:0000313" key="2">
    <source>
        <dbReference type="EMBL" id="AZI58712.1"/>
    </source>
</evidence>
<dbReference type="Proteomes" id="UP000268084">
    <property type="component" value="Chromosome"/>
</dbReference>
<name>A0A3G8ZN00_9ACTN</name>
<accession>A0A3G8ZN00</accession>
<evidence type="ECO:0000256" key="1">
    <source>
        <dbReference type="SAM" id="MobiDB-lite"/>
    </source>
</evidence>
<dbReference type="Gene3D" id="3.40.50.1000">
    <property type="entry name" value="HAD superfamily/HAD-like"/>
    <property type="match status" value="1"/>
</dbReference>
<reference evidence="2 3" key="1">
    <citation type="submission" date="2018-11" db="EMBL/GenBank/DDBJ databases">
        <authorList>
            <person name="Da X."/>
        </authorList>
    </citation>
    <scope>NUCLEOTIDE SEQUENCE [LARGE SCALE GENOMIC DNA]</scope>
    <source>
        <strain evidence="2 3">S14-144</strain>
    </source>
</reference>
<dbReference type="AlphaFoldDB" id="A0A3G8ZN00"/>
<feature type="compositionally biased region" description="Polar residues" evidence="1">
    <location>
        <begin position="216"/>
        <end position="229"/>
    </location>
</feature>
<dbReference type="KEGG" id="nak:EH165_11775"/>
<gene>
    <name evidence="2" type="ORF">EH165_11775</name>
</gene>
<dbReference type="OrthoDB" id="3851389at2"/>
<sequence>MAIGHGPVLAYARSAAALLGPDGATLEEAVASGVQRADQLGFFAGDVTDGYGLVHKLAVAAGATPEMMNSAYQESRALLGTQDAPIRAPEDLAAVLARIGATSRVVLVTNAPDIQLDYALSSLGLDGHFHAVHSSAAKPAGLRVRVENWLAEGRVLSIGDIWENDLAPVAELGGQTALVGNPSGNARPDFASPTLPGLYNAIIAWAETDSPVLHSPGNSTHAAVRTQSATDKEHYQS</sequence>
<reference evidence="2 3" key="2">
    <citation type="submission" date="2018-12" db="EMBL/GenBank/DDBJ databases">
        <title>Nakamurella antarcticus sp. nov., isolated from Antarctica South Shetland Islands soil.</title>
        <authorList>
            <person name="Peng F."/>
        </authorList>
    </citation>
    <scope>NUCLEOTIDE SEQUENCE [LARGE SCALE GENOMIC DNA]</scope>
    <source>
        <strain evidence="2 3">S14-144</strain>
    </source>
</reference>
<keyword evidence="3" id="KW-1185">Reference proteome</keyword>
<dbReference type="GO" id="GO:0016787">
    <property type="term" value="F:hydrolase activity"/>
    <property type="evidence" value="ECO:0007669"/>
    <property type="project" value="UniProtKB-KW"/>
</dbReference>
<dbReference type="RefSeq" id="WP_124799617.1">
    <property type="nucleotide sequence ID" value="NZ_CP034170.1"/>
</dbReference>
<dbReference type="EMBL" id="CP034170">
    <property type="protein sequence ID" value="AZI58712.1"/>
    <property type="molecule type" value="Genomic_DNA"/>
</dbReference>
<dbReference type="InterPro" id="IPR036412">
    <property type="entry name" value="HAD-like_sf"/>
</dbReference>
<proteinExistence type="predicted"/>
<keyword evidence="2" id="KW-0378">Hydrolase</keyword>
<dbReference type="SUPFAM" id="SSF56784">
    <property type="entry name" value="HAD-like"/>
    <property type="match status" value="1"/>
</dbReference>